<evidence type="ECO:0000259" key="2">
    <source>
        <dbReference type="PROSITE" id="PS50089"/>
    </source>
</evidence>
<dbReference type="SMART" id="SM00757">
    <property type="entry name" value="CRA"/>
    <property type="match status" value="1"/>
</dbReference>
<name>A0A833QZB8_9POAL</name>
<dbReference type="InterPro" id="IPR024964">
    <property type="entry name" value="CTLH/CRA"/>
</dbReference>
<keyword evidence="1" id="KW-0863">Zinc-finger</keyword>
<comment type="caution">
    <text evidence="3">The sequence shown here is derived from an EMBL/GenBank/DDBJ whole genome shotgun (WGS) entry which is preliminary data.</text>
</comment>
<dbReference type="OrthoDB" id="1933281at2759"/>
<dbReference type="Pfam" id="PF10607">
    <property type="entry name" value="CTLH"/>
    <property type="match status" value="1"/>
</dbReference>
<dbReference type="InterPro" id="IPR045098">
    <property type="entry name" value="Fyv10_fam"/>
</dbReference>
<dbReference type="GO" id="GO:0043161">
    <property type="term" value="P:proteasome-mediated ubiquitin-dependent protein catabolic process"/>
    <property type="evidence" value="ECO:0007669"/>
    <property type="project" value="InterPro"/>
</dbReference>
<accession>A0A833QZB8</accession>
<protein>
    <submittedName>
        <fullName evidence="3">Protein RMD5 A</fullName>
    </submittedName>
</protein>
<dbReference type="PANTHER" id="PTHR12170:SF3">
    <property type="entry name" value="GH10162P"/>
    <property type="match status" value="1"/>
</dbReference>
<dbReference type="Proteomes" id="UP000623129">
    <property type="component" value="Unassembled WGS sequence"/>
</dbReference>
<organism evidence="3 4">
    <name type="scientific">Carex littledalei</name>
    <dbReference type="NCBI Taxonomy" id="544730"/>
    <lineage>
        <taxon>Eukaryota</taxon>
        <taxon>Viridiplantae</taxon>
        <taxon>Streptophyta</taxon>
        <taxon>Embryophyta</taxon>
        <taxon>Tracheophyta</taxon>
        <taxon>Spermatophyta</taxon>
        <taxon>Magnoliopsida</taxon>
        <taxon>Liliopsida</taxon>
        <taxon>Poales</taxon>
        <taxon>Cyperaceae</taxon>
        <taxon>Cyperoideae</taxon>
        <taxon>Cariceae</taxon>
        <taxon>Carex</taxon>
        <taxon>Carex subgen. Euthyceras</taxon>
    </lineage>
</organism>
<dbReference type="PANTHER" id="PTHR12170">
    <property type="entry name" value="MACROPHAGE ERYTHROBLAST ATTACHER-RELATED"/>
    <property type="match status" value="1"/>
</dbReference>
<dbReference type="GO" id="GO:0008270">
    <property type="term" value="F:zinc ion binding"/>
    <property type="evidence" value="ECO:0007669"/>
    <property type="project" value="UniProtKB-KW"/>
</dbReference>
<dbReference type="InterPro" id="IPR001841">
    <property type="entry name" value="Znf_RING"/>
</dbReference>
<dbReference type="GO" id="GO:0005634">
    <property type="term" value="C:nucleus"/>
    <property type="evidence" value="ECO:0007669"/>
    <property type="project" value="TreeGrafter"/>
</dbReference>
<dbReference type="EMBL" id="SWLB01000017">
    <property type="protein sequence ID" value="KAF3327563.1"/>
    <property type="molecule type" value="Genomic_DNA"/>
</dbReference>
<dbReference type="InterPro" id="IPR013144">
    <property type="entry name" value="CRA_dom"/>
</dbReference>
<dbReference type="AlphaFoldDB" id="A0A833QZB8"/>
<evidence type="ECO:0000313" key="4">
    <source>
        <dbReference type="Proteomes" id="UP000623129"/>
    </source>
</evidence>
<dbReference type="InterPro" id="IPR013083">
    <property type="entry name" value="Znf_RING/FYVE/PHD"/>
</dbReference>
<keyword evidence="1" id="KW-0862">Zinc</keyword>
<dbReference type="PROSITE" id="PS50089">
    <property type="entry name" value="ZF_RING_2"/>
    <property type="match status" value="1"/>
</dbReference>
<keyword evidence="1" id="KW-0479">Metal-binding</keyword>
<reference evidence="3" key="1">
    <citation type="submission" date="2020-01" db="EMBL/GenBank/DDBJ databases">
        <title>Genome sequence of Kobresia littledalei, the first chromosome-level genome in the family Cyperaceae.</title>
        <authorList>
            <person name="Qu G."/>
        </authorList>
    </citation>
    <scope>NUCLEOTIDE SEQUENCE</scope>
    <source>
        <strain evidence="3">C.B.Clarke</strain>
        <tissue evidence="3">Leaf</tissue>
    </source>
</reference>
<dbReference type="SUPFAM" id="SSF57850">
    <property type="entry name" value="RING/U-box"/>
    <property type="match status" value="1"/>
</dbReference>
<feature type="domain" description="RING-type" evidence="2">
    <location>
        <begin position="135"/>
        <end position="178"/>
    </location>
</feature>
<dbReference type="GO" id="GO:0005737">
    <property type="term" value="C:cytoplasm"/>
    <property type="evidence" value="ECO:0007669"/>
    <property type="project" value="TreeGrafter"/>
</dbReference>
<evidence type="ECO:0000256" key="1">
    <source>
        <dbReference type="PROSITE-ProRule" id="PRU00175"/>
    </source>
</evidence>
<sequence>MEMLRSDVDPLEAVKFMRTHLTPFDSFYLEEIKNLAGCVLWIGRLDESPYADLLSSAKWDKLAEDFTEKFLGLLGQSTTCPLTTVCNVGARNLPLLSSLRRIVGDKEEWESIESLPLYNETDAGEECNFHSVFVCKECREMATDVNPPILLPCHHTLCWNTVTRLSWGGARLFMCPFCCHEIHLNQCLQLHV</sequence>
<proteinExistence type="predicted"/>
<dbReference type="GO" id="GO:0004842">
    <property type="term" value="F:ubiquitin-protein transferase activity"/>
    <property type="evidence" value="ECO:0007669"/>
    <property type="project" value="InterPro"/>
</dbReference>
<keyword evidence="4" id="KW-1185">Reference proteome</keyword>
<dbReference type="Gene3D" id="3.30.40.10">
    <property type="entry name" value="Zinc/RING finger domain, C3HC4 (zinc finger)"/>
    <property type="match status" value="1"/>
</dbReference>
<evidence type="ECO:0000313" key="3">
    <source>
        <dbReference type="EMBL" id="KAF3327563.1"/>
    </source>
</evidence>
<dbReference type="GO" id="GO:0034657">
    <property type="term" value="C:GID complex"/>
    <property type="evidence" value="ECO:0007669"/>
    <property type="project" value="TreeGrafter"/>
</dbReference>
<gene>
    <name evidence="3" type="ORF">FCM35_KLT07681</name>
</gene>